<dbReference type="Proteomes" id="UP001152798">
    <property type="component" value="Chromosome 4"/>
</dbReference>
<protein>
    <submittedName>
        <fullName evidence="1">Uncharacterized protein</fullName>
    </submittedName>
</protein>
<dbReference type="AlphaFoldDB" id="A0A9P0HES6"/>
<organism evidence="1 2">
    <name type="scientific">Nezara viridula</name>
    <name type="common">Southern green stink bug</name>
    <name type="synonym">Cimex viridulus</name>
    <dbReference type="NCBI Taxonomy" id="85310"/>
    <lineage>
        <taxon>Eukaryota</taxon>
        <taxon>Metazoa</taxon>
        <taxon>Ecdysozoa</taxon>
        <taxon>Arthropoda</taxon>
        <taxon>Hexapoda</taxon>
        <taxon>Insecta</taxon>
        <taxon>Pterygota</taxon>
        <taxon>Neoptera</taxon>
        <taxon>Paraneoptera</taxon>
        <taxon>Hemiptera</taxon>
        <taxon>Heteroptera</taxon>
        <taxon>Panheteroptera</taxon>
        <taxon>Pentatomomorpha</taxon>
        <taxon>Pentatomoidea</taxon>
        <taxon>Pentatomidae</taxon>
        <taxon>Pentatominae</taxon>
        <taxon>Nezara</taxon>
    </lineage>
</organism>
<reference evidence="1" key="1">
    <citation type="submission" date="2022-01" db="EMBL/GenBank/DDBJ databases">
        <authorList>
            <person name="King R."/>
        </authorList>
    </citation>
    <scope>NUCLEOTIDE SEQUENCE</scope>
</reference>
<proteinExistence type="predicted"/>
<dbReference type="EMBL" id="OV725080">
    <property type="protein sequence ID" value="CAH1400724.1"/>
    <property type="molecule type" value="Genomic_DNA"/>
</dbReference>
<name>A0A9P0HES6_NEZVI</name>
<keyword evidence="2" id="KW-1185">Reference proteome</keyword>
<sequence length="93" mass="10603">MLNGLVAHMKLKRAMLIKIPLNQRPGADEGGIVPMTAFPQRQEPHFRIASGASSCIFYRHLCALRHWMLPYGTVRSLSTISDRLWSCENVPRR</sequence>
<evidence type="ECO:0000313" key="2">
    <source>
        <dbReference type="Proteomes" id="UP001152798"/>
    </source>
</evidence>
<gene>
    <name evidence="1" type="ORF">NEZAVI_LOCUS9901</name>
</gene>
<accession>A0A9P0HES6</accession>
<evidence type="ECO:0000313" key="1">
    <source>
        <dbReference type="EMBL" id="CAH1400724.1"/>
    </source>
</evidence>